<dbReference type="AlphaFoldDB" id="A0A2C6LBU8"/>
<evidence type="ECO:0000256" key="6">
    <source>
        <dbReference type="SAM" id="MobiDB-lite"/>
    </source>
</evidence>
<dbReference type="PANTHER" id="PTHR10743">
    <property type="entry name" value="PROTEIN RER1"/>
    <property type="match status" value="1"/>
</dbReference>
<dbReference type="InterPro" id="IPR004932">
    <property type="entry name" value="Rer1"/>
</dbReference>
<dbReference type="OrthoDB" id="448250at2759"/>
<proteinExistence type="inferred from homology"/>
<feature type="transmembrane region" description="Helical" evidence="7">
    <location>
        <begin position="39"/>
        <end position="57"/>
    </location>
</feature>
<feature type="region of interest" description="Disordered" evidence="6">
    <location>
        <begin position="234"/>
        <end position="259"/>
    </location>
</feature>
<gene>
    <name evidence="8" type="ORF">CSUI_001576</name>
</gene>
<keyword evidence="4 7" id="KW-1133">Transmembrane helix</keyword>
<name>A0A2C6LBU8_9APIC</name>
<dbReference type="Pfam" id="PF03248">
    <property type="entry name" value="Rer1"/>
    <property type="match status" value="1"/>
</dbReference>
<dbReference type="GO" id="GO:0000139">
    <property type="term" value="C:Golgi membrane"/>
    <property type="evidence" value="ECO:0007669"/>
    <property type="project" value="TreeGrafter"/>
</dbReference>
<sequence>MMSSSFTLPSEEAVSSPFTTRLYRSLSRMGSSYLDATTLYPKTRWLLFFFFLGLYTLRVYHLVAYFVVTYGLGIYLLNLLIGFLSPQIDPETEEFVLPVRESEEYRPFQRQLPEFKCWLQGMRAVLIAIGMTFFPIFDLPVFWPILLVYFILLFILTMKQQIKRMIKYKYLPFSWGKQTYGDITRGKASSSSSSDRNSRDSHSCSTSGGMSSGSSGGAGGRHYFPPSAGNGRMMHAAGGKGGHHPSAAPSGGGAGNAFMGREHFTTPYVLR</sequence>
<comment type="similarity">
    <text evidence="2">Belongs to the RER1 family.</text>
</comment>
<accession>A0A2C6LBU8</accession>
<organism evidence="8 9">
    <name type="scientific">Cystoisospora suis</name>
    <dbReference type="NCBI Taxonomy" id="483139"/>
    <lineage>
        <taxon>Eukaryota</taxon>
        <taxon>Sar</taxon>
        <taxon>Alveolata</taxon>
        <taxon>Apicomplexa</taxon>
        <taxon>Conoidasida</taxon>
        <taxon>Coccidia</taxon>
        <taxon>Eucoccidiorida</taxon>
        <taxon>Eimeriorina</taxon>
        <taxon>Sarcocystidae</taxon>
        <taxon>Cystoisospora</taxon>
    </lineage>
</organism>
<keyword evidence="3 7" id="KW-0812">Transmembrane</keyword>
<evidence type="ECO:0000256" key="1">
    <source>
        <dbReference type="ARBA" id="ARBA00004141"/>
    </source>
</evidence>
<evidence type="ECO:0000313" key="9">
    <source>
        <dbReference type="Proteomes" id="UP000221165"/>
    </source>
</evidence>
<evidence type="ECO:0000256" key="3">
    <source>
        <dbReference type="ARBA" id="ARBA00022692"/>
    </source>
</evidence>
<comment type="caution">
    <text evidence="8">The sequence shown here is derived from an EMBL/GenBank/DDBJ whole genome shotgun (WGS) entry which is preliminary data.</text>
</comment>
<dbReference type="GeneID" id="94424992"/>
<feature type="region of interest" description="Disordered" evidence="6">
    <location>
        <begin position="183"/>
        <end position="222"/>
    </location>
</feature>
<keyword evidence="5 7" id="KW-0472">Membrane</keyword>
<dbReference type="GO" id="GO:0006621">
    <property type="term" value="P:protein retention in ER lumen"/>
    <property type="evidence" value="ECO:0007669"/>
    <property type="project" value="TreeGrafter"/>
</dbReference>
<feature type="transmembrane region" description="Helical" evidence="7">
    <location>
        <begin position="141"/>
        <end position="158"/>
    </location>
</feature>
<dbReference type="GO" id="GO:0005783">
    <property type="term" value="C:endoplasmic reticulum"/>
    <property type="evidence" value="ECO:0007669"/>
    <property type="project" value="GOC"/>
</dbReference>
<evidence type="ECO:0000256" key="2">
    <source>
        <dbReference type="ARBA" id="ARBA00006070"/>
    </source>
</evidence>
<evidence type="ECO:0000313" key="8">
    <source>
        <dbReference type="EMBL" id="PHJ24575.1"/>
    </source>
</evidence>
<dbReference type="PANTHER" id="PTHR10743:SF0">
    <property type="entry name" value="PROTEIN RER1"/>
    <property type="match status" value="1"/>
</dbReference>
<dbReference type="GO" id="GO:0006890">
    <property type="term" value="P:retrograde vesicle-mediated transport, Golgi to endoplasmic reticulum"/>
    <property type="evidence" value="ECO:0007669"/>
    <property type="project" value="TreeGrafter"/>
</dbReference>
<dbReference type="RefSeq" id="XP_067926248.1">
    <property type="nucleotide sequence ID" value="XM_068061781.1"/>
</dbReference>
<dbReference type="EMBL" id="MIGC01000635">
    <property type="protein sequence ID" value="PHJ24575.1"/>
    <property type="molecule type" value="Genomic_DNA"/>
</dbReference>
<comment type="subcellular location">
    <subcellularLocation>
        <location evidence="1">Membrane</location>
        <topology evidence="1">Multi-pass membrane protein</topology>
    </subcellularLocation>
</comment>
<protein>
    <submittedName>
        <fullName evidence="8">Rer1</fullName>
    </submittedName>
</protein>
<evidence type="ECO:0000256" key="5">
    <source>
        <dbReference type="ARBA" id="ARBA00023136"/>
    </source>
</evidence>
<dbReference type="VEuPathDB" id="ToxoDB:CSUI_001576"/>
<evidence type="ECO:0000256" key="4">
    <source>
        <dbReference type="ARBA" id="ARBA00022989"/>
    </source>
</evidence>
<evidence type="ECO:0000256" key="7">
    <source>
        <dbReference type="SAM" id="Phobius"/>
    </source>
</evidence>
<dbReference type="Proteomes" id="UP000221165">
    <property type="component" value="Unassembled WGS sequence"/>
</dbReference>
<keyword evidence="9" id="KW-1185">Reference proteome</keyword>
<reference evidence="8 9" key="1">
    <citation type="journal article" date="2017" name="Int. J. Parasitol.">
        <title>The genome of the protozoan parasite Cystoisospora suis and a reverse vaccinology approach to identify vaccine candidates.</title>
        <authorList>
            <person name="Palmieri N."/>
            <person name="Shrestha A."/>
            <person name="Ruttkowski B."/>
            <person name="Beck T."/>
            <person name="Vogl C."/>
            <person name="Tomley F."/>
            <person name="Blake D.P."/>
            <person name="Joachim A."/>
        </authorList>
    </citation>
    <scope>NUCLEOTIDE SEQUENCE [LARGE SCALE GENOMIC DNA]</scope>
    <source>
        <strain evidence="8 9">Wien I</strain>
    </source>
</reference>
<feature type="transmembrane region" description="Helical" evidence="7">
    <location>
        <begin position="63"/>
        <end position="84"/>
    </location>
</feature>
<feature type="compositionally biased region" description="Gly residues" evidence="6">
    <location>
        <begin position="210"/>
        <end position="220"/>
    </location>
</feature>